<dbReference type="InterPro" id="IPR009560">
    <property type="entry name" value="DUF1176"/>
</dbReference>
<feature type="region of interest" description="Disordered" evidence="1">
    <location>
        <begin position="1"/>
        <end position="20"/>
    </location>
</feature>
<dbReference type="AlphaFoldDB" id="A0A2A4I0B2"/>
<evidence type="ECO:0000313" key="3">
    <source>
        <dbReference type="Proteomes" id="UP000218784"/>
    </source>
</evidence>
<protein>
    <recommendedName>
        <fullName evidence="4">DUF1176 domain-containing protein</fullName>
    </recommendedName>
</protein>
<feature type="compositionally biased region" description="Basic and acidic residues" evidence="1">
    <location>
        <begin position="7"/>
        <end position="17"/>
    </location>
</feature>
<evidence type="ECO:0000256" key="1">
    <source>
        <dbReference type="SAM" id="MobiDB-lite"/>
    </source>
</evidence>
<keyword evidence="3" id="KW-1185">Reference proteome</keyword>
<dbReference type="Pfam" id="PF06674">
    <property type="entry name" value="DUF1176"/>
    <property type="match status" value="1"/>
</dbReference>
<evidence type="ECO:0008006" key="4">
    <source>
        <dbReference type="Google" id="ProtNLM"/>
    </source>
</evidence>
<proteinExistence type="predicted"/>
<comment type="caution">
    <text evidence="2">The sequence shown here is derived from an EMBL/GenBank/DDBJ whole genome shotgun (WGS) entry which is preliminary data.</text>
</comment>
<accession>A0A2A4I0B2</accession>
<name>A0A2A4I0B2_9SPHN</name>
<dbReference type="Proteomes" id="UP000218784">
    <property type="component" value="Unassembled WGS sequence"/>
</dbReference>
<organism evidence="2 3">
    <name type="scientific">Sphingomonas ginsenosidimutans</name>
    <dbReference type="NCBI Taxonomy" id="862134"/>
    <lineage>
        <taxon>Bacteria</taxon>
        <taxon>Pseudomonadati</taxon>
        <taxon>Pseudomonadota</taxon>
        <taxon>Alphaproteobacteria</taxon>
        <taxon>Sphingomonadales</taxon>
        <taxon>Sphingomonadaceae</taxon>
        <taxon>Sphingomonas</taxon>
    </lineage>
</organism>
<gene>
    <name evidence="2" type="ORF">COA17_07690</name>
</gene>
<sequence>MGWGHATTDRPERDARMSRQSGIPVAVARARGAAMIAPLALLLFAPAAAHAPGDLRTFTDWIMGCDNQRACQAVALVPDDADGDGYLMLVLRRDGAASAPAQLQVPVPDAVAAGARLSFAVDGTPVAQIVAPGKGAGLALPFEGAIRAALLGGRQATLSDARGRTLARASLAGLSASLLAVDEAQQRVGTRTALVRPGARPATAVPPVPPLPVIRQAPALVAPPRTISPKEAAQLIGRDNASCQYAIGPVKPKSYRLDATHSLIAIEHPCGNGAYNIYTSLFVAGDKGKPAPAILDAPATFGNSPVNQVVNGDWDARTRRLTSFVRGRGLGDCGSRQAFAWDGARFRLVEQAQMGECRGAYDYITTWRARVAVN</sequence>
<evidence type="ECO:0000313" key="2">
    <source>
        <dbReference type="EMBL" id="PCG09721.1"/>
    </source>
</evidence>
<dbReference type="EMBL" id="NWVD01000002">
    <property type="protein sequence ID" value="PCG09721.1"/>
    <property type="molecule type" value="Genomic_DNA"/>
</dbReference>
<reference evidence="2 3" key="1">
    <citation type="submission" date="2017-09" db="EMBL/GenBank/DDBJ databases">
        <title>Sphingomonas ginsenosidimutans KACC 14949, whole genome shotgun sequence.</title>
        <authorList>
            <person name="Feng G."/>
            <person name="Zhu H."/>
        </authorList>
    </citation>
    <scope>NUCLEOTIDE SEQUENCE [LARGE SCALE GENOMIC DNA]</scope>
    <source>
        <strain evidence="2 3">KACC 14949</strain>
    </source>
</reference>